<dbReference type="Gene3D" id="1.20.1110.10">
    <property type="entry name" value="Calcium-transporting ATPase, transmembrane domain"/>
    <property type="match status" value="1"/>
</dbReference>
<feature type="domain" description="Cation-transporting P-type ATPase C-terminal" evidence="17">
    <location>
        <begin position="66"/>
        <end position="248"/>
    </location>
</feature>
<feature type="transmembrane region" description="Helical" evidence="16">
    <location>
        <begin position="196"/>
        <end position="214"/>
    </location>
</feature>
<feature type="transmembrane region" description="Helical" evidence="16">
    <location>
        <begin position="73"/>
        <end position="93"/>
    </location>
</feature>
<evidence type="ECO:0000256" key="14">
    <source>
        <dbReference type="ARBA" id="ARBA00023136"/>
    </source>
</evidence>
<proteinExistence type="predicted"/>
<keyword evidence="4" id="KW-0109">Calcium transport</keyword>
<dbReference type="Pfam" id="PF00689">
    <property type="entry name" value="Cation_ATPase_C"/>
    <property type="match status" value="1"/>
</dbReference>
<dbReference type="PANTHER" id="PTHR24093">
    <property type="entry name" value="CATION TRANSPORTING ATPASE"/>
    <property type="match status" value="1"/>
</dbReference>
<evidence type="ECO:0000256" key="2">
    <source>
        <dbReference type="ARBA" id="ARBA00012790"/>
    </source>
</evidence>
<evidence type="ECO:0000256" key="11">
    <source>
        <dbReference type="ARBA" id="ARBA00022967"/>
    </source>
</evidence>
<evidence type="ECO:0000256" key="12">
    <source>
        <dbReference type="ARBA" id="ARBA00022989"/>
    </source>
</evidence>
<evidence type="ECO:0000256" key="5">
    <source>
        <dbReference type="ARBA" id="ARBA00022692"/>
    </source>
</evidence>
<dbReference type="InterPro" id="IPR006068">
    <property type="entry name" value="ATPase_P-typ_cation-transptr_C"/>
</dbReference>
<keyword evidence="14 16" id="KW-0472">Membrane</keyword>
<feature type="transmembrane region" description="Helical" evidence="16">
    <location>
        <begin position="114"/>
        <end position="136"/>
    </location>
</feature>
<name>A0A1R2CB02_9CILI</name>
<dbReference type="SUPFAM" id="SSF81665">
    <property type="entry name" value="Calcium ATPase, transmembrane domain M"/>
    <property type="match status" value="1"/>
</dbReference>
<comment type="subcellular location">
    <subcellularLocation>
        <location evidence="1">Endomembrane system</location>
        <topology evidence="1">Multi-pass membrane protein</topology>
    </subcellularLocation>
</comment>
<feature type="transmembrane region" description="Helical" evidence="16">
    <location>
        <begin position="156"/>
        <end position="175"/>
    </location>
</feature>
<evidence type="ECO:0000256" key="4">
    <source>
        <dbReference type="ARBA" id="ARBA00022568"/>
    </source>
</evidence>
<evidence type="ECO:0000256" key="7">
    <source>
        <dbReference type="ARBA" id="ARBA00022741"/>
    </source>
</evidence>
<evidence type="ECO:0000313" key="18">
    <source>
        <dbReference type="EMBL" id="OMJ86179.1"/>
    </source>
</evidence>
<evidence type="ECO:0000256" key="13">
    <source>
        <dbReference type="ARBA" id="ARBA00023065"/>
    </source>
</evidence>
<dbReference type="EC" id="7.2.2.10" evidence="2"/>
<evidence type="ECO:0000256" key="15">
    <source>
        <dbReference type="ARBA" id="ARBA00048694"/>
    </source>
</evidence>
<evidence type="ECO:0000259" key="17">
    <source>
        <dbReference type="Pfam" id="PF00689"/>
    </source>
</evidence>
<comment type="caution">
    <text evidence="18">The sequence shown here is derived from an EMBL/GenBank/DDBJ whole genome shotgun (WGS) entry which is preliminary data.</text>
</comment>
<keyword evidence="6" id="KW-0479">Metal-binding</keyword>
<comment type="catalytic activity">
    <reaction evidence="15">
        <text>Ca(2+)(in) + ATP + H2O = Ca(2+)(out) + ADP + phosphate + H(+)</text>
        <dbReference type="Rhea" id="RHEA:18105"/>
        <dbReference type="ChEBI" id="CHEBI:15377"/>
        <dbReference type="ChEBI" id="CHEBI:15378"/>
        <dbReference type="ChEBI" id="CHEBI:29108"/>
        <dbReference type="ChEBI" id="CHEBI:30616"/>
        <dbReference type="ChEBI" id="CHEBI:43474"/>
        <dbReference type="ChEBI" id="CHEBI:456216"/>
        <dbReference type="EC" id="7.2.2.10"/>
    </reaction>
</comment>
<dbReference type="GO" id="GO:0046872">
    <property type="term" value="F:metal ion binding"/>
    <property type="evidence" value="ECO:0007669"/>
    <property type="project" value="UniProtKB-KW"/>
</dbReference>
<evidence type="ECO:0000256" key="9">
    <source>
        <dbReference type="ARBA" id="ARBA00022840"/>
    </source>
</evidence>
<protein>
    <recommendedName>
        <fullName evidence="2">P-type Ca(2+) transporter</fullName>
        <ecNumber evidence="2">7.2.2.10</ecNumber>
    </recommendedName>
</protein>
<evidence type="ECO:0000256" key="3">
    <source>
        <dbReference type="ARBA" id="ARBA00022448"/>
    </source>
</evidence>
<dbReference type="GO" id="GO:0005886">
    <property type="term" value="C:plasma membrane"/>
    <property type="evidence" value="ECO:0007669"/>
    <property type="project" value="TreeGrafter"/>
</dbReference>
<dbReference type="PANTHER" id="PTHR24093:SF369">
    <property type="entry name" value="CALCIUM-TRANSPORTING ATPASE"/>
    <property type="match status" value="1"/>
</dbReference>
<dbReference type="FunFam" id="1.20.1110.10:FF:000039">
    <property type="entry name" value="Calcium-transporting ATPase"/>
    <property type="match status" value="1"/>
</dbReference>
<dbReference type="GO" id="GO:0005388">
    <property type="term" value="F:P-type calcium transporter activity"/>
    <property type="evidence" value="ECO:0007669"/>
    <property type="project" value="UniProtKB-EC"/>
</dbReference>
<evidence type="ECO:0000256" key="1">
    <source>
        <dbReference type="ARBA" id="ARBA00004127"/>
    </source>
</evidence>
<accession>A0A1R2CB02</accession>
<dbReference type="InterPro" id="IPR023298">
    <property type="entry name" value="ATPase_P-typ_TM_dom_sf"/>
</dbReference>
<keyword evidence="19" id="KW-1185">Reference proteome</keyword>
<keyword evidence="7" id="KW-0547">Nucleotide-binding</keyword>
<dbReference type="OrthoDB" id="3352408at2759"/>
<dbReference type="GO" id="GO:0012505">
    <property type="term" value="C:endomembrane system"/>
    <property type="evidence" value="ECO:0007669"/>
    <property type="project" value="UniProtKB-SubCell"/>
</dbReference>
<keyword evidence="12 16" id="KW-1133">Transmembrane helix</keyword>
<keyword evidence="9" id="KW-0067">ATP-binding</keyword>
<dbReference type="Proteomes" id="UP000187209">
    <property type="component" value="Unassembled WGS sequence"/>
</dbReference>
<evidence type="ECO:0000313" key="19">
    <source>
        <dbReference type="Proteomes" id="UP000187209"/>
    </source>
</evidence>
<reference evidence="18 19" key="1">
    <citation type="submission" date="2016-11" db="EMBL/GenBank/DDBJ databases">
        <title>The macronuclear genome of Stentor coeruleus: a giant cell with tiny introns.</title>
        <authorList>
            <person name="Slabodnick M."/>
            <person name="Ruby J.G."/>
            <person name="Reiff S.B."/>
            <person name="Swart E.C."/>
            <person name="Gosai S."/>
            <person name="Prabakaran S."/>
            <person name="Witkowska E."/>
            <person name="Larue G.E."/>
            <person name="Fisher S."/>
            <person name="Freeman R.M."/>
            <person name="Gunawardena J."/>
            <person name="Chu W."/>
            <person name="Stover N.A."/>
            <person name="Gregory B.D."/>
            <person name="Nowacki M."/>
            <person name="Derisi J."/>
            <person name="Roy S.W."/>
            <person name="Marshall W.F."/>
            <person name="Sood P."/>
        </authorList>
    </citation>
    <scope>NUCLEOTIDE SEQUENCE [LARGE SCALE GENOMIC DNA]</scope>
    <source>
        <strain evidence="18">WM001</strain>
    </source>
</reference>
<gene>
    <name evidence="18" type="ORF">SteCoe_12385</name>
</gene>
<feature type="transmembrane region" description="Helical" evidence="16">
    <location>
        <begin position="226"/>
        <end position="250"/>
    </location>
</feature>
<sequence length="274" mass="31247">MMSGTQLAKESSDIILLDDNFESVLNSIKWGRNVYCSIRKFLQFQLTCNIVALIVSIIGALTVEDSPLSAVQMLWVNLIMDALAALALATDSPSDELFNTKPFGRTEPIITTDMYVNIATQAIYQIIVLMFVLYASPPLLGITQSWGDEDWTQENGKHFTIFFHTFVILQLFNEINCKKLELTDWNIFKGFFSNQMFVGIFTVTFVIQILFIELGGEMMKCSNLTFWEHVFCMVWGALGMCIAFVVRVIGTYRVKRRTFKAKKDEDKYPLISTI</sequence>
<dbReference type="EMBL" id="MPUH01000214">
    <property type="protein sequence ID" value="OMJ86179.1"/>
    <property type="molecule type" value="Genomic_DNA"/>
</dbReference>
<feature type="transmembrane region" description="Helical" evidence="16">
    <location>
        <begin position="41"/>
        <end position="61"/>
    </location>
</feature>
<keyword evidence="13" id="KW-0406">Ion transport</keyword>
<dbReference type="AlphaFoldDB" id="A0A1R2CB02"/>
<keyword evidence="10" id="KW-0460">Magnesium</keyword>
<dbReference type="GO" id="GO:0005524">
    <property type="term" value="F:ATP binding"/>
    <property type="evidence" value="ECO:0007669"/>
    <property type="project" value="UniProtKB-KW"/>
</dbReference>
<evidence type="ECO:0000256" key="8">
    <source>
        <dbReference type="ARBA" id="ARBA00022837"/>
    </source>
</evidence>
<evidence type="ECO:0000256" key="6">
    <source>
        <dbReference type="ARBA" id="ARBA00022723"/>
    </source>
</evidence>
<evidence type="ECO:0000256" key="10">
    <source>
        <dbReference type="ARBA" id="ARBA00022842"/>
    </source>
</evidence>
<keyword evidence="11" id="KW-1278">Translocase</keyword>
<organism evidence="18 19">
    <name type="scientific">Stentor coeruleus</name>
    <dbReference type="NCBI Taxonomy" id="5963"/>
    <lineage>
        <taxon>Eukaryota</taxon>
        <taxon>Sar</taxon>
        <taxon>Alveolata</taxon>
        <taxon>Ciliophora</taxon>
        <taxon>Postciliodesmatophora</taxon>
        <taxon>Heterotrichea</taxon>
        <taxon>Heterotrichida</taxon>
        <taxon>Stentoridae</taxon>
        <taxon>Stentor</taxon>
    </lineage>
</organism>
<keyword evidence="5 16" id="KW-0812">Transmembrane</keyword>
<keyword evidence="3" id="KW-0813">Transport</keyword>
<keyword evidence="8" id="KW-0106">Calcium</keyword>
<evidence type="ECO:0000256" key="16">
    <source>
        <dbReference type="SAM" id="Phobius"/>
    </source>
</evidence>